<proteinExistence type="predicted"/>
<comment type="caution">
    <text evidence="2">The sequence shown here is derived from an EMBL/GenBank/DDBJ whole genome shotgun (WGS) entry which is preliminary data.</text>
</comment>
<gene>
    <name evidence="2" type="ORF">QQS21_008781</name>
</gene>
<name>A0AAJ0CIG4_9HYPO</name>
<dbReference type="EMBL" id="JASWJB010000208">
    <property type="protein sequence ID" value="KAK2593515.1"/>
    <property type="molecule type" value="Genomic_DNA"/>
</dbReference>
<dbReference type="AlphaFoldDB" id="A0AAJ0CIG4"/>
<dbReference type="Proteomes" id="UP001251528">
    <property type="component" value="Unassembled WGS sequence"/>
</dbReference>
<feature type="region of interest" description="Disordered" evidence="1">
    <location>
        <begin position="1"/>
        <end position="36"/>
    </location>
</feature>
<accession>A0AAJ0CIG4</accession>
<feature type="compositionally biased region" description="Basic and acidic residues" evidence="1">
    <location>
        <begin position="17"/>
        <end position="36"/>
    </location>
</feature>
<evidence type="ECO:0000313" key="2">
    <source>
        <dbReference type="EMBL" id="KAK2593515.1"/>
    </source>
</evidence>
<sequence>MTGDPDTFRQGAAAFRNGRDWAERERDKATNEANEREVQCPITAAGRGLSLSFESDVYADETIIKSQNTVLEPIS</sequence>
<evidence type="ECO:0000313" key="3">
    <source>
        <dbReference type="Proteomes" id="UP001251528"/>
    </source>
</evidence>
<keyword evidence="3" id="KW-1185">Reference proteome</keyword>
<organism evidence="2 3">
    <name type="scientific">Conoideocrella luteorostrata</name>
    <dbReference type="NCBI Taxonomy" id="1105319"/>
    <lineage>
        <taxon>Eukaryota</taxon>
        <taxon>Fungi</taxon>
        <taxon>Dikarya</taxon>
        <taxon>Ascomycota</taxon>
        <taxon>Pezizomycotina</taxon>
        <taxon>Sordariomycetes</taxon>
        <taxon>Hypocreomycetidae</taxon>
        <taxon>Hypocreales</taxon>
        <taxon>Clavicipitaceae</taxon>
        <taxon>Conoideocrella</taxon>
    </lineage>
</organism>
<reference evidence="2" key="1">
    <citation type="submission" date="2023-06" db="EMBL/GenBank/DDBJ databases">
        <title>Conoideocrella luteorostrata (Hypocreales: Clavicipitaceae), a potential biocontrol fungus for elongate hemlock scale in United States Christmas tree production areas.</title>
        <authorList>
            <person name="Barrett H."/>
            <person name="Lovett B."/>
            <person name="Macias A.M."/>
            <person name="Stajich J.E."/>
            <person name="Kasson M.T."/>
        </authorList>
    </citation>
    <scope>NUCLEOTIDE SEQUENCE</scope>
    <source>
        <strain evidence="2">ARSEF 14590</strain>
    </source>
</reference>
<protein>
    <submittedName>
        <fullName evidence="2">Uncharacterized protein</fullName>
    </submittedName>
</protein>
<evidence type="ECO:0000256" key="1">
    <source>
        <dbReference type="SAM" id="MobiDB-lite"/>
    </source>
</evidence>